<protein>
    <submittedName>
        <fullName evidence="2">Inhibitor of the pro-sigma K processing machinery</fullName>
    </submittedName>
</protein>
<evidence type="ECO:0000256" key="1">
    <source>
        <dbReference type="SAM" id="Phobius"/>
    </source>
</evidence>
<accession>A0A2Y9C6G2</accession>
<dbReference type="Pfam" id="PF07441">
    <property type="entry name" value="BofA"/>
    <property type="match status" value="1"/>
</dbReference>
<reference evidence="2 3" key="1">
    <citation type="submission" date="2018-05" db="EMBL/GenBank/DDBJ databases">
        <title>The Hungate 1000. A catalogue of reference genomes from the rumen microbiome.</title>
        <authorList>
            <person name="Kelly W."/>
        </authorList>
    </citation>
    <scope>NUCLEOTIDE SEQUENCE [LARGE SCALE GENOMIC DNA]</scope>
    <source>
        <strain evidence="2 3">NLAE-zl-C242</strain>
    </source>
</reference>
<feature type="transmembrane region" description="Helical" evidence="1">
    <location>
        <begin position="12"/>
        <end position="31"/>
    </location>
</feature>
<dbReference type="RefSeq" id="WP_109733329.1">
    <property type="nucleotide sequence ID" value="NZ_BAAACK010000022.1"/>
</dbReference>
<proteinExistence type="predicted"/>
<keyword evidence="1" id="KW-0812">Transmembrane</keyword>
<evidence type="ECO:0000313" key="2">
    <source>
        <dbReference type="EMBL" id="PWJ22947.1"/>
    </source>
</evidence>
<evidence type="ECO:0000313" key="3">
    <source>
        <dbReference type="Proteomes" id="UP000245845"/>
    </source>
</evidence>
<dbReference type="InterPro" id="IPR010001">
    <property type="entry name" value="BofA"/>
</dbReference>
<keyword evidence="1" id="KW-1133">Transmembrane helix</keyword>
<keyword evidence="1" id="KW-0472">Membrane</keyword>
<feature type="transmembrane region" description="Helical" evidence="1">
    <location>
        <begin position="43"/>
        <end position="66"/>
    </location>
</feature>
<name>A0A2Y9C6G2_9FIRM</name>
<keyword evidence="3" id="KW-1185">Reference proteome</keyword>
<gene>
    <name evidence="2" type="ORF">A8806_116124</name>
</gene>
<sequence>MENKLASAVVNFIVRAILGMGLIFFINQYLLPGDNTLNVGLNAVSFLTTGSLGIPGVCLLYGILFYQNL</sequence>
<dbReference type="EMBL" id="QGDL01000016">
    <property type="protein sequence ID" value="PWJ22947.1"/>
    <property type="molecule type" value="Genomic_DNA"/>
</dbReference>
<dbReference type="OrthoDB" id="1929822at2"/>
<comment type="caution">
    <text evidence="2">The sequence shown here is derived from an EMBL/GenBank/DDBJ whole genome shotgun (WGS) entry which is preliminary data.</text>
</comment>
<organism evidence="2 3">
    <name type="scientific">Faecalicatena orotica</name>
    <dbReference type="NCBI Taxonomy" id="1544"/>
    <lineage>
        <taxon>Bacteria</taxon>
        <taxon>Bacillati</taxon>
        <taxon>Bacillota</taxon>
        <taxon>Clostridia</taxon>
        <taxon>Lachnospirales</taxon>
        <taxon>Lachnospiraceae</taxon>
        <taxon>Faecalicatena</taxon>
    </lineage>
</organism>
<dbReference type="Proteomes" id="UP000245845">
    <property type="component" value="Unassembled WGS sequence"/>
</dbReference>
<dbReference type="AlphaFoldDB" id="A0A2Y9C6G2"/>